<name>A0ABS8XD74_9BURK</name>
<dbReference type="RefSeq" id="WP_233391198.1">
    <property type="nucleotide sequence ID" value="NZ_JAJTWT010000003.1"/>
</dbReference>
<gene>
    <name evidence="1" type="ORF">LXT12_08745</name>
</gene>
<reference evidence="1 2" key="1">
    <citation type="submission" date="2021-12" db="EMBL/GenBank/DDBJ databases">
        <title>Genome seq of p7.</title>
        <authorList>
            <person name="Seo T."/>
        </authorList>
    </citation>
    <scope>NUCLEOTIDE SEQUENCE [LARGE SCALE GENOMIC DNA]</scope>
    <source>
        <strain evidence="1 2">P7</strain>
    </source>
</reference>
<keyword evidence="2" id="KW-1185">Reference proteome</keyword>
<dbReference type="EMBL" id="JAJTWT010000003">
    <property type="protein sequence ID" value="MCE4537337.1"/>
    <property type="molecule type" value="Genomic_DNA"/>
</dbReference>
<protein>
    <submittedName>
        <fullName evidence="1">Uncharacterized protein</fullName>
    </submittedName>
</protein>
<accession>A0ABS8XD74</accession>
<dbReference type="Proteomes" id="UP001201463">
    <property type="component" value="Unassembled WGS sequence"/>
</dbReference>
<organism evidence="1 2">
    <name type="scientific">Pelomonas caseinilytica</name>
    <dbReference type="NCBI Taxonomy" id="2906763"/>
    <lineage>
        <taxon>Bacteria</taxon>
        <taxon>Pseudomonadati</taxon>
        <taxon>Pseudomonadota</taxon>
        <taxon>Betaproteobacteria</taxon>
        <taxon>Burkholderiales</taxon>
        <taxon>Sphaerotilaceae</taxon>
        <taxon>Roseateles</taxon>
    </lineage>
</organism>
<proteinExistence type="predicted"/>
<evidence type="ECO:0000313" key="1">
    <source>
        <dbReference type="EMBL" id="MCE4537337.1"/>
    </source>
</evidence>
<sequence length="152" mass="15582">MEVRYCWLKAVAVNRGLDERAFALWPADGGLTAMAAPPAPTVAPATSHAADDVGVLSNCPKCPAPPNGFGEAFSGITPPPLPAVLASGAVVAQGWQVEGPSQPAQDGLSPELVFACRPVAGNRQDALDWLSSPEGEAWSCGARGVVLLSCFS</sequence>
<comment type="caution">
    <text evidence="1">The sequence shown here is derived from an EMBL/GenBank/DDBJ whole genome shotgun (WGS) entry which is preliminary data.</text>
</comment>
<evidence type="ECO:0000313" key="2">
    <source>
        <dbReference type="Proteomes" id="UP001201463"/>
    </source>
</evidence>